<dbReference type="InterPro" id="IPR043148">
    <property type="entry name" value="TagF_C"/>
</dbReference>
<protein>
    <recommendedName>
        <fullName evidence="3">CDP-Glycerol:Poly(Glycerophosphate) glycerophosphotransferase</fullName>
    </recommendedName>
</protein>
<dbReference type="RefSeq" id="WP_331387667.1">
    <property type="nucleotide sequence ID" value="NZ_JAZKKV010000001.1"/>
</dbReference>
<keyword evidence="2" id="KW-1185">Reference proteome</keyword>
<dbReference type="AlphaFoldDB" id="A0AB35X3Y8"/>
<reference evidence="1 2" key="1">
    <citation type="submission" date="2023-10" db="EMBL/GenBank/DDBJ databases">
        <title>Wastewater isolates of ESBL- and carbapenemase-producing Gram-negative bacteria from New Zealand.</title>
        <authorList>
            <person name="Straub C."/>
            <person name="Weaver L."/>
            <person name="Cornelius A."/>
            <person name="Mcgill E."/>
            <person name="Dyet K."/>
            <person name="White L."/>
            <person name="Pattis I."/>
        </authorList>
    </citation>
    <scope>NUCLEOTIDE SEQUENCE [LARGE SCALE GENOMIC DNA]</scope>
    <source>
        <strain evidence="1 2">ESBL09</strain>
    </source>
</reference>
<dbReference type="Proteomes" id="UP001331691">
    <property type="component" value="Unassembled WGS sequence"/>
</dbReference>
<evidence type="ECO:0000313" key="1">
    <source>
        <dbReference type="EMBL" id="MEE9653091.1"/>
    </source>
</evidence>
<evidence type="ECO:0008006" key="3">
    <source>
        <dbReference type="Google" id="ProtNLM"/>
    </source>
</evidence>
<dbReference type="Gene3D" id="3.40.50.12580">
    <property type="match status" value="1"/>
</dbReference>
<proteinExistence type="predicted"/>
<gene>
    <name evidence="1" type="ORF">V4836_02730</name>
</gene>
<sequence>MKKIKKSLRDKLINLIRDTLDNGNSVKVNNIESEIFNLSRKIDETNILLRNLNQTTNLVSKKIANNGIFTGAFIIHNVEAWDSIGGVIKTFSNDPRFIPLVFSINRRFPGEERFIDEDKVHAFLTSENIEHIRLNNDNSYMDLDVIKTLNPDFIFRQSQWDNDYPPGFSTENLRFSKLYYIPYEIMNFLEGVDKNINNSYYHQSCELVFSANAFSKEQDEKQSLIKNHAVTGHPKVEAFMGSKASWPLGNSKNFKVIWGAHHSIFDGWSNFGMFLNSYKTMLDFATEHQEIDIVFSPHPGLVTIMKNISDEEIKNNYTDFITAWNALKNTSYSVFSTYSSMFKAADLLLIDGISWLLEFQLEKKPIIFLERDNHLPFDTNGKLIAEGLNSTKNINEALNLLLEFKNGKVDTHKESQIRNCEQFLILDENKSICQDIVSAIYNNLKQKNNVLN</sequence>
<dbReference type="EMBL" id="JAZKKV010000001">
    <property type="protein sequence ID" value="MEE9653091.1"/>
    <property type="molecule type" value="Genomic_DNA"/>
</dbReference>
<organism evidence="1 2">
    <name type="scientific">Kluyvera ascorbata</name>
    <dbReference type="NCBI Taxonomy" id="51288"/>
    <lineage>
        <taxon>Bacteria</taxon>
        <taxon>Pseudomonadati</taxon>
        <taxon>Pseudomonadota</taxon>
        <taxon>Gammaproteobacteria</taxon>
        <taxon>Enterobacterales</taxon>
        <taxon>Enterobacteriaceae</taxon>
        <taxon>Kluyvera</taxon>
    </lineage>
</organism>
<evidence type="ECO:0000313" key="2">
    <source>
        <dbReference type="Proteomes" id="UP001331691"/>
    </source>
</evidence>
<accession>A0AB35X3Y8</accession>
<comment type="caution">
    <text evidence="1">The sequence shown here is derived from an EMBL/GenBank/DDBJ whole genome shotgun (WGS) entry which is preliminary data.</text>
</comment>
<name>A0AB35X3Y8_9ENTR</name>